<evidence type="ECO:0000313" key="10">
    <source>
        <dbReference type="EMBL" id="CAI2374631.1"/>
    </source>
</evidence>
<dbReference type="Pfam" id="PF03188">
    <property type="entry name" value="Cytochrom_B561"/>
    <property type="match status" value="1"/>
</dbReference>
<dbReference type="Proteomes" id="UP001295684">
    <property type="component" value="Unassembled WGS sequence"/>
</dbReference>
<evidence type="ECO:0000256" key="6">
    <source>
        <dbReference type="ARBA" id="ARBA00023136"/>
    </source>
</evidence>
<protein>
    <recommendedName>
        <fullName evidence="9">Cytochrome b561 domain-containing protein</fullName>
    </recommendedName>
</protein>
<feature type="transmembrane region" description="Helical" evidence="7">
    <location>
        <begin position="319"/>
        <end position="340"/>
    </location>
</feature>
<feature type="domain" description="Cytochrome b561" evidence="9">
    <location>
        <begin position="192"/>
        <end position="306"/>
    </location>
</feature>
<evidence type="ECO:0000256" key="5">
    <source>
        <dbReference type="ARBA" id="ARBA00022989"/>
    </source>
</evidence>
<sequence>MNIFTILLSLFTLIEQTSVKVNLFKTQTVVTDSISVQISLIKEQIFSVHLVHPVNTSIQVDLSGENFFEGFETVNLNGDLSLKNMTSNKEIGDVNKYKLKNQGLVDNELHYSVSFLLEFGENKIRKNFPISNLNLMYFTDNRVLDVHDMTISFNSDSFHRSLELESFRKKSIKEVAAHTHALYSFIIWSWLSVFIFISGQFYHKYIVCKQIFHRGTALCIISFAAVNFVLLLGSVTKRKLPHNLVNLHTIIGYEIFLIILAQIVTGVVAKILSKSKRENAADYLDIARLIHRYLGYYVLVYSNLKILSIVGQISYNSRFFLILNYIVISLTCVFLCGILPRMRFSRASTRT</sequence>
<keyword evidence="11" id="KW-1185">Reference proteome</keyword>
<keyword evidence="2" id="KW-0813">Transport</keyword>
<evidence type="ECO:0000259" key="9">
    <source>
        <dbReference type="Pfam" id="PF03188"/>
    </source>
</evidence>
<keyword evidence="6 7" id="KW-0472">Membrane</keyword>
<evidence type="ECO:0000256" key="4">
    <source>
        <dbReference type="ARBA" id="ARBA00022982"/>
    </source>
</evidence>
<feature type="signal peptide" evidence="8">
    <location>
        <begin position="1"/>
        <end position="16"/>
    </location>
</feature>
<evidence type="ECO:0000256" key="3">
    <source>
        <dbReference type="ARBA" id="ARBA00022692"/>
    </source>
</evidence>
<comment type="subcellular location">
    <subcellularLocation>
        <location evidence="1">Membrane</location>
    </subcellularLocation>
</comment>
<dbReference type="Gene3D" id="1.20.120.1770">
    <property type="match status" value="1"/>
</dbReference>
<accession>A0AAD2CYM3</accession>
<dbReference type="EMBL" id="CAMPGE010016052">
    <property type="protein sequence ID" value="CAI2374631.1"/>
    <property type="molecule type" value="Genomic_DNA"/>
</dbReference>
<keyword evidence="5 7" id="KW-1133">Transmembrane helix</keyword>
<name>A0AAD2CYM3_EUPCR</name>
<feature type="transmembrane region" description="Helical" evidence="7">
    <location>
        <begin position="293"/>
        <end position="313"/>
    </location>
</feature>
<feature type="transmembrane region" description="Helical" evidence="7">
    <location>
        <begin position="181"/>
        <end position="199"/>
    </location>
</feature>
<keyword evidence="8" id="KW-0732">Signal</keyword>
<dbReference type="AlphaFoldDB" id="A0AAD2CYM3"/>
<comment type="caution">
    <text evidence="10">The sequence shown here is derived from an EMBL/GenBank/DDBJ whole genome shotgun (WGS) entry which is preliminary data.</text>
</comment>
<evidence type="ECO:0000313" key="11">
    <source>
        <dbReference type="Proteomes" id="UP001295684"/>
    </source>
</evidence>
<dbReference type="GO" id="GO:0016020">
    <property type="term" value="C:membrane"/>
    <property type="evidence" value="ECO:0007669"/>
    <property type="project" value="UniProtKB-SubCell"/>
</dbReference>
<reference evidence="10" key="1">
    <citation type="submission" date="2023-07" db="EMBL/GenBank/DDBJ databases">
        <authorList>
            <consortium name="AG Swart"/>
            <person name="Singh M."/>
            <person name="Singh A."/>
            <person name="Seah K."/>
            <person name="Emmerich C."/>
        </authorList>
    </citation>
    <scope>NUCLEOTIDE SEQUENCE</scope>
    <source>
        <strain evidence="10">DP1</strain>
    </source>
</reference>
<gene>
    <name evidence="10" type="ORF">ECRASSUSDP1_LOCUS15988</name>
</gene>
<evidence type="ECO:0000256" key="1">
    <source>
        <dbReference type="ARBA" id="ARBA00004370"/>
    </source>
</evidence>
<organism evidence="10 11">
    <name type="scientific">Euplotes crassus</name>
    <dbReference type="NCBI Taxonomy" id="5936"/>
    <lineage>
        <taxon>Eukaryota</taxon>
        <taxon>Sar</taxon>
        <taxon>Alveolata</taxon>
        <taxon>Ciliophora</taxon>
        <taxon>Intramacronucleata</taxon>
        <taxon>Spirotrichea</taxon>
        <taxon>Hypotrichia</taxon>
        <taxon>Euplotida</taxon>
        <taxon>Euplotidae</taxon>
        <taxon>Moneuplotes</taxon>
    </lineage>
</organism>
<evidence type="ECO:0000256" key="7">
    <source>
        <dbReference type="SAM" id="Phobius"/>
    </source>
</evidence>
<keyword evidence="3 7" id="KW-0812">Transmembrane</keyword>
<proteinExistence type="predicted"/>
<feature type="transmembrane region" description="Helical" evidence="7">
    <location>
        <begin position="211"/>
        <end position="230"/>
    </location>
</feature>
<keyword evidence="4" id="KW-0249">Electron transport</keyword>
<evidence type="ECO:0000256" key="8">
    <source>
        <dbReference type="SAM" id="SignalP"/>
    </source>
</evidence>
<feature type="chain" id="PRO_5042160403" description="Cytochrome b561 domain-containing protein" evidence="8">
    <location>
        <begin position="17"/>
        <end position="351"/>
    </location>
</feature>
<evidence type="ECO:0000256" key="2">
    <source>
        <dbReference type="ARBA" id="ARBA00022448"/>
    </source>
</evidence>
<dbReference type="InterPro" id="IPR006593">
    <property type="entry name" value="Cyt_b561/ferric_Rdtase_TM"/>
</dbReference>
<feature type="transmembrane region" description="Helical" evidence="7">
    <location>
        <begin position="250"/>
        <end position="272"/>
    </location>
</feature>